<dbReference type="InterPro" id="IPR036930">
    <property type="entry name" value="WGR_dom_sf"/>
</dbReference>
<dbReference type="AlphaFoldDB" id="A0A8J7ICV5"/>
<evidence type="ECO:0000259" key="1">
    <source>
        <dbReference type="Pfam" id="PF05406"/>
    </source>
</evidence>
<organism evidence="2 3">
    <name type="scientific">Halocynthiibacter styelae</name>
    <dbReference type="NCBI Taxonomy" id="2761955"/>
    <lineage>
        <taxon>Bacteria</taxon>
        <taxon>Pseudomonadati</taxon>
        <taxon>Pseudomonadota</taxon>
        <taxon>Alphaproteobacteria</taxon>
        <taxon>Rhodobacterales</taxon>
        <taxon>Paracoccaceae</taxon>
        <taxon>Halocynthiibacter</taxon>
    </lineage>
</organism>
<name>A0A8J7ICV5_9RHOB</name>
<reference evidence="2" key="1">
    <citation type="submission" date="2020-10" db="EMBL/GenBank/DDBJ databases">
        <title>Paenihalocynthiibacter styelae gen. nov., sp. nov., isolated from stalked sea squirt Styela clava.</title>
        <authorList>
            <person name="Kim Y.-O."/>
            <person name="Yoon J.-H."/>
        </authorList>
    </citation>
    <scope>NUCLEOTIDE SEQUENCE</scope>
    <source>
        <strain evidence="2">MYP1-1</strain>
    </source>
</reference>
<dbReference type="SUPFAM" id="SSF142921">
    <property type="entry name" value="WGR domain-like"/>
    <property type="match status" value="1"/>
</dbReference>
<gene>
    <name evidence="2" type="ORF">H1D41_09145</name>
</gene>
<sequence length="76" mass="8613">MAVCFLQRAPTLKGGPRFYRIAIEGNLFGEWSVVFEWGICGCRGTRRIKLFNDLRAASLAADVSRNRMLSRGYDRA</sequence>
<evidence type="ECO:0000313" key="2">
    <source>
        <dbReference type="EMBL" id="MBI1493798.1"/>
    </source>
</evidence>
<protein>
    <submittedName>
        <fullName evidence="2">WGR domain-containing protein</fullName>
    </submittedName>
</protein>
<dbReference type="InterPro" id="IPR008893">
    <property type="entry name" value="WGR_domain"/>
</dbReference>
<dbReference type="CDD" id="cd07996">
    <property type="entry name" value="WGR_MMR_like"/>
    <property type="match status" value="1"/>
</dbReference>
<comment type="caution">
    <text evidence="2">The sequence shown here is derived from an EMBL/GenBank/DDBJ whole genome shotgun (WGS) entry which is preliminary data.</text>
</comment>
<dbReference type="Pfam" id="PF05406">
    <property type="entry name" value="WGR"/>
    <property type="match status" value="1"/>
</dbReference>
<feature type="domain" description="WGR" evidence="1">
    <location>
        <begin position="12"/>
        <end position="74"/>
    </location>
</feature>
<dbReference type="EMBL" id="JADCKQ010000005">
    <property type="protein sequence ID" value="MBI1493798.1"/>
    <property type="molecule type" value="Genomic_DNA"/>
</dbReference>
<proteinExistence type="predicted"/>
<dbReference type="InterPro" id="IPR049809">
    <property type="entry name" value="YehF/YfeS-like_WGR"/>
</dbReference>
<dbReference type="Proteomes" id="UP000640583">
    <property type="component" value="Unassembled WGS sequence"/>
</dbReference>
<evidence type="ECO:0000313" key="3">
    <source>
        <dbReference type="Proteomes" id="UP000640583"/>
    </source>
</evidence>
<keyword evidence="3" id="KW-1185">Reference proteome</keyword>
<accession>A0A8J7ICV5</accession>
<dbReference type="RefSeq" id="WP_228848612.1">
    <property type="nucleotide sequence ID" value="NZ_JADCKQ010000005.1"/>
</dbReference>